<name>A0A7X0C376_9ACTN</name>
<evidence type="ECO:0000256" key="4">
    <source>
        <dbReference type="ARBA" id="ARBA00022741"/>
    </source>
</evidence>
<dbReference type="AlphaFoldDB" id="A0A7X0C376"/>
<dbReference type="SMART" id="SM00220">
    <property type="entry name" value="S_TKc"/>
    <property type="match status" value="1"/>
</dbReference>
<organism evidence="9 10">
    <name type="scientific">Nonomuraea muscovyensis</name>
    <dbReference type="NCBI Taxonomy" id="1124761"/>
    <lineage>
        <taxon>Bacteria</taxon>
        <taxon>Bacillati</taxon>
        <taxon>Actinomycetota</taxon>
        <taxon>Actinomycetes</taxon>
        <taxon>Streptosporangiales</taxon>
        <taxon>Streptosporangiaceae</taxon>
        <taxon>Nonomuraea</taxon>
    </lineage>
</organism>
<sequence length="502" mass="53727">MTLLAGRYRLLTQLGQGGMGTVWRAMDELLRQEVAVKEVRLPPDLDEASRAELAERTLREARAAATLRSHPSIVTVHDVVLDGGRPWIVMELVRGRSLDRAVRDDGPLPPRRVAEIGRRMIDALTAAHASGILHRDVKPANVMLTDDGRVLLTDFGIATIAGDAGITQTGMLTGSPGYMAPERLRGEADGPLADLWSLGATLYTAVEGGPPFAGSNQAAVLAAVLMQDPAPFRLAGPLKPVLAGILEKDPARRCSPEEAADWLDAIARDDATTGIATRRRRTKPGRPPRRVRPQVVMGATLAVVLTMAAGVALVPQLFPGVIKLLGVALASRPTYSAHPTPSPATATATATPKLITRDFEACDLLTSGQTRTLFGGTMERRFITASGCSWQGADGTSLRLMAVRGPSASTAAMAHGQTVSYMKDEPRRTAGTKVRKGPDIGDEAYSHTGKSPFSWGGSFYDTKISLRVVNVWVSLDVHARRPGYATADRAAKLIEKALMTYR</sequence>
<evidence type="ECO:0000259" key="8">
    <source>
        <dbReference type="PROSITE" id="PS50011"/>
    </source>
</evidence>
<dbReference type="CDD" id="cd14014">
    <property type="entry name" value="STKc_PknB_like"/>
    <property type="match status" value="1"/>
</dbReference>
<dbReference type="InterPro" id="IPR011009">
    <property type="entry name" value="Kinase-like_dom_sf"/>
</dbReference>
<dbReference type="PROSITE" id="PS50011">
    <property type="entry name" value="PROTEIN_KINASE_DOM"/>
    <property type="match status" value="1"/>
</dbReference>
<dbReference type="InterPro" id="IPR008271">
    <property type="entry name" value="Ser/Thr_kinase_AS"/>
</dbReference>
<keyword evidence="4 7" id="KW-0547">Nucleotide-binding</keyword>
<feature type="domain" description="Protein kinase" evidence="8">
    <location>
        <begin position="8"/>
        <end position="263"/>
    </location>
</feature>
<keyword evidence="5" id="KW-0418">Kinase</keyword>
<gene>
    <name evidence="9" type="ORF">FHU36_002393</name>
</gene>
<proteinExistence type="predicted"/>
<evidence type="ECO:0000256" key="2">
    <source>
        <dbReference type="ARBA" id="ARBA00022527"/>
    </source>
</evidence>
<evidence type="ECO:0000256" key="1">
    <source>
        <dbReference type="ARBA" id="ARBA00012513"/>
    </source>
</evidence>
<dbReference type="Gene3D" id="3.30.200.20">
    <property type="entry name" value="Phosphorylase Kinase, domain 1"/>
    <property type="match status" value="1"/>
</dbReference>
<accession>A0A7X0C376</accession>
<reference evidence="9 10" key="1">
    <citation type="submission" date="2020-08" db="EMBL/GenBank/DDBJ databases">
        <title>Sequencing the genomes of 1000 actinobacteria strains.</title>
        <authorList>
            <person name="Klenk H.-P."/>
        </authorList>
    </citation>
    <scope>NUCLEOTIDE SEQUENCE [LARGE SCALE GENOMIC DNA]</scope>
    <source>
        <strain evidence="9 10">DSM 45913</strain>
    </source>
</reference>
<keyword evidence="2" id="KW-0723">Serine/threonine-protein kinase</keyword>
<dbReference type="Proteomes" id="UP000583800">
    <property type="component" value="Unassembled WGS sequence"/>
</dbReference>
<evidence type="ECO:0000256" key="6">
    <source>
        <dbReference type="ARBA" id="ARBA00022840"/>
    </source>
</evidence>
<dbReference type="InterPro" id="IPR017441">
    <property type="entry name" value="Protein_kinase_ATP_BS"/>
</dbReference>
<keyword evidence="6 7" id="KW-0067">ATP-binding</keyword>
<evidence type="ECO:0000256" key="3">
    <source>
        <dbReference type="ARBA" id="ARBA00022679"/>
    </source>
</evidence>
<dbReference type="GO" id="GO:0004674">
    <property type="term" value="F:protein serine/threonine kinase activity"/>
    <property type="evidence" value="ECO:0007669"/>
    <property type="project" value="UniProtKB-KW"/>
</dbReference>
<dbReference type="InterPro" id="IPR000719">
    <property type="entry name" value="Prot_kinase_dom"/>
</dbReference>
<keyword evidence="10" id="KW-1185">Reference proteome</keyword>
<dbReference type="PANTHER" id="PTHR43289:SF6">
    <property type="entry name" value="SERINE_THREONINE-PROTEIN KINASE NEKL-3"/>
    <property type="match status" value="1"/>
</dbReference>
<evidence type="ECO:0000313" key="10">
    <source>
        <dbReference type="Proteomes" id="UP000583800"/>
    </source>
</evidence>
<dbReference type="GO" id="GO:0005524">
    <property type="term" value="F:ATP binding"/>
    <property type="evidence" value="ECO:0007669"/>
    <property type="project" value="UniProtKB-UniRule"/>
</dbReference>
<evidence type="ECO:0000256" key="5">
    <source>
        <dbReference type="ARBA" id="ARBA00022777"/>
    </source>
</evidence>
<dbReference type="PROSITE" id="PS00107">
    <property type="entry name" value="PROTEIN_KINASE_ATP"/>
    <property type="match status" value="1"/>
</dbReference>
<evidence type="ECO:0000313" key="9">
    <source>
        <dbReference type="EMBL" id="MBB6345884.1"/>
    </source>
</evidence>
<dbReference type="PROSITE" id="PS00108">
    <property type="entry name" value="PROTEIN_KINASE_ST"/>
    <property type="match status" value="1"/>
</dbReference>
<dbReference type="PANTHER" id="PTHR43289">
    <property type="entry name" value="MITOGEN-ACTIVATED PROTEIN KINASE KINASE KINASE 20-RELATED"/>
    <property type="match status" value="1"/>
</dbReference>
<feature type="binding site" evidence="7">
    <location>
        <position position="37"/>
    </location>
    <ligand>
        <name>ATP</name>
        <dbReference type="ChEBI" id="CHEBI:30616"/>
    </ligand>
</feature>
<dbReference type="EC" id="2.7.11.1" evidence="1"/>
<comment type="caution">
    <text evidence="9">The sequence shown here is derived from an EMBL/GenBank/DDBJ whole genome shotgun (WGS) entry which is preliminary data.</text>
</comment>
<protein>
    <recommendedName>
        <fullName evidence="1">non-specific serine/threonine protein kinase</fullName>
        <ecNumber evidence="1">2.7.11.1</ecNumber>
    </recommendedName>
</protein>
<dbReference type="Gene3D" id="1.10.510.10">
    <property type="entry name" value="Transferase(Phosphotransferase) domain 1"/>
    <property type="match status" value="1"/>
</dbReference>
<dbReference type="SUPFAM" id="SSF56112">
    <property type="entry name" value="Protein kinase-like (PK-like)"/>
    <property type="match status" value="1"/>
</dbReference>
<evidence type="ECO:0000256" key="7">
    <source>
        <dbReference type="PROSITE-ProRule" id="PRU10141"/>
    </source>
</evidence>
<dbReference type="EMBL" id="JACHJB010000001">
    <property type="protein sequence ID" value="MBB6345884.1"/>
    <property type="molecule type" value="Genomic_DNA"/>
</dbReference>
<dbReference type="RefSeq" id="WP_185083763.1">
    <property type="nucleotide sequence ID" value="NZ_JACHJB010000001.1"/>
</dbReference>
<dbReference type="Pfam" id="PF00069">
    <property type="entry name" value="Pkinase"/>
    <property type="match status" value="1"/>
</dbReference>
<keyword evidence="3 9" id="KW-0808">Transferase</keyword>